<gene>
    <name evidence="8" type="primary">rbsC1</name>
    <name evidence="8" type="ORF">EKD16_09000</name>
</gene>
<evidence type="ECO:0000256" key="5">
    <source>
        <dbReference type="ARBA" id="ARBA00023136"/>
    </source>
</evidence>
<feature type="transmembrane region" description="Helical" evidence="7">
    <location>
        <begin position="119"/>
        <end position="143"/>
    </location>
</feature>
<dbReference type="CDD" id="cd06579">
    <property type="entry name" value="TM_PBP1_transp_AraH_like"/>
    <property type="match status" value="1"/>
</dbReference>
<dbReference type="RefSeq" id="WP_131097929.1">
    <property type="nucleotide sequence ID" value="NZ_CP036455.1"/>
</dbReference>
<evidence type="ECO:0000256" key="7">
    <source>
        <dbReference type="SAM" id="Phobius"/>
    </source>
</evidence>
<dbReference type="GO" id="GO:0022857">
    <property type="term" value="F:transmembrane transporter activity"/>
    <property type="evidence" value="ECO:0007669"/>
    <property type="project" value="InterPro"/>
</dbReference>
<keyword evidence="5 7" id="KW-0472">Membrane</keyword>
<sequence>MTVSTNEGDPGAPGTPRTDAQPNTPAPTPRLRRLVRDPVAISASVAVLLWAVAALVSPAFASWDQFVTLMTVASFLGVIAIGQTLVIIAGGEGIDLSVGATATLAAIVASRFMDGSNDGFVVAVLLALGACCVVGVVNAVGVLVFRVPPLVMTLGMIAVVAGFIRLYTGGRPEGSAAPLLRTLVSGDTVAGIPGVLWLWLGLSALVIWLLRRSPFGWRLYAVGANPTTAYLSGVNTAAVKFAAYVLSSLFAGVGGLLLLGYAENVYTSLGTDYMLNSVAAAVIGGTALIGGVGGYLGTVIGAILLTVLDSLLRIMQIGGGEWGDAPRQIIYGVVLIIVLTAYGRQKRLRQ</sequence>
<dbReference type="AlphaFoldDB" id="A0A4P6Q442"/>
<dbReference type="Proteomes" id="UP000292235">
    <property type="component" value="Chromosome"/>
</dbReference>
<dbReference type="EMBL" id="CP036455">
    <property type="protein sequence ID" value="QBI53594.1"/>
    <property type="molecule type" value="Genomic_DNA"/>
</dbReference>
<keyword evidence="3 7" id="KW-0812">Transmembrane</keyword>
<dbReference type="GO" id="GO:0005886">
    <property type="term" value="C:plasma membrane"/>
    <property type="evidence" value="ECO:0007669"/>
    <property type="project" value="UniProtKB-SubCell"/>
</dbReference>
<feature type="transmembrane region" description="Helical" evidence="7">
    <location>
        <begin position="96"/>
        <end position="113"/>
    </location>
</feature>
<feature type="transmembrane region" description="Helical" evidence="7">
    <location>
        <begin position="188"/>
        <end position="210"/>
    </location>
</feature>
<feature type="region of interest" description="Disordered" evidence="6">
    <location>
        <begin position="1"/>
        <end position="30"/>
    </location>
</feature>
<dbReference type="InterPro" id="IPR001851">
    <property type="entry name" value="ABC_transp_permease"/>
</dbReference>
<reference evidence="8 9" key="1">
    <citation type="submission" date="2019-02" db="EMBL/GenBank/DDBJ databases">
        <authorList>
            <person name="Khodamoradi S."/>
            <person name="Hahnke R.L."/>
            <person name="Kaempfer P."/>
            <person name="Schumann P."/>
            <person name="Rohde M."/>
            <person name="Steinert M."/>
            <person name="Luzhetskyy A."/>
            <person name="Wink J."/>
            <person name="Ruckert C."/>
        </authorList>
    </citation>
    <scope>NUCLEOTIDE SEQUENCE [LARGE SCALE GENOMIC DNA]</scope>
    <source>
        <strain evidence="8 9">M2</strain>
    </source>
</reference>
<dbReference type="Pfam" id="PF02653">
    <property type="entry name" value="BPD_transp_2"/>
    <property type="match status" value="1"/>
</dbReference>
<evidence type="ECO:0000256" key="2">
    <source>
        <dbReference type="ARBA" id="ARBA00022475"/>
    </source>
</evidence>
<keyword evidence="2" id="KW-1003">Cell membrane</keyword>
<evidence type="ECO:0000313" key="9">
    <source>
        <dbReference type="Proteomes" id="UP000292235"/>
    </source>
</evidence>
<evidence type="ECO:0000313" key="8">
    <source>
        <dbReference type="EMBL" id="QBI53594.1"/>
    </source>
</evidence>
<evidence type="ECO:0000256" key="6">
    <source>
        <dbReference type="SAM" id="MobiDB-lite"/>
    </source>
</evidence>
<feature type="transmembrane region" description="Helical" evidence="7">
    <location>
        <begin position="66"/>
        <end position="89"/>
    </location>
</feature>
<keyword evidence="9" id="KW-1185">Reference proteome</keyword>
<feature type="transmembrane region" description="Helical" evidence="7">
    <location>
        <begin position="282"/>
        <end position="308"/>
    </location>
</feature>
<feature type="transmembrane region" description="Helical" evidence="7">
    <location>
        <begin position="39"/>
        <end position="60"/>
    </location>
</feature>
<name>A0A4P6Q442_9ACTN</name>
<feature type="transmembrane region" description="Helical" evidence="7">
    <location>
        <begin position="150"/>
        <end position="168"/>
    </location>
</feature>
<keyword evidence="4 7" id="KW-1133">Transmembrane helix</keyword>
<evidence type="ECO:0000256" key="3">
    <source>
        <dbReference type="ARBA" id="ARBA00022692"/>
    </source>
</evidence>
<evidence type="ECO:0000256" key="4">
    <source>
        <dbReference type="ARBA" id="ARBA00022989"/>
    </source>
</evidence>
<comment type="subcellular location">
    <subcellularLocation>
        <location evidence="1">Cell membrane</location>
        <topology evidence="1">Multi-pass membrane protein</topology>
    </subcellularLocation>
</comment>
<accession>A0A4P6Q442</accession>
<protein>
    <submittedName>
        <fullName evidence="8">Ribose transport system permease protein RbsC</fullName>
    </submittedName>
</protein>
<feature type="transmembrane region" description="Helical" evidence="7">
    <location>
        <begin position="329"/>
        <end position="345"/>
    </location>
</feature>
<feature type="transmembrane region" description="Helical" evidence="7">
    <location>
        <begin position="241"/>
        <end position="262"/>
    </location>
</feature>
<dbReference type="PANTHER" id="PTHR32196">
    <property type="entry name" value="ABC TRANSPORTER PERMEASE PROTEIN YPHD-RELATED-RELATED"/>
    <property type="match status" value="1"/>
</dbReference>
<dbReference type="OrthoDB" id="9808136at2"/>
<proteinExistence type="predicted"/>
<organism evidence="8 9">
    <name type="scientific">Streptomonospora litoralis</name>
    <dbReference type="NCBI Taxonomy" id="2498135"/>
    <lineage>
        <taxon>Bacteria</taxon>
        <taxon>Bacillati</taxon>
        <taxon>Actinomycetota</taxon>
        <taxon>Actinomycetes</taxon>
        <taxon>Streptosporangiales</taxon>
        <taxon>Nocardiopsidaceae</taxon>
        <taxon>Streptomonospora</taxon>
    </lineage>
</organism>
<evidence type="ECO:0000256" key="1">
    <source>
        <dbReference type="ARBA" id="ARBA00004651"/>
    </source>
</evidence>
<dbReference type="KEGG" id="strr:EKD16_09000"/>